<accession>A0ABW9LR99</accession>
<dbReference type="Pfam" id="PF01381">
    <property type="entry name" value="HTH_3"/>
    <property type="match status" value="1"/>
</dbReference>
<dbReference type="SUPFAM" id="SSF47413">
    <property type="entry name" value="lambda repressor-like DNA-binding domains"/>
    <property type="match status" value="1"/>
</dbReference>
<dbReference type="InterPro" id="IPR001387">
    <property type="entry name" value="Cro/C1-type_HTH"/>
</dbReference>
<dbReference type="InterPro" id="IPR013096">
    <property type="entry name" value="Cupin_2"/>
</dbReference>
<dbReference type="InterPro" id="IPR014710">
    <property type="entry name" value="RmlC-like_jellyroll"/>
</dbReference>
<dbReference type="InterPro" id="IPR050807">
    <property type="entry name" value="TransReg_Diox_bact_type"/>
</dbReference>
<feature type="domain" description="HTH cro/C1-type" evidence="2">
    <location>
        <begin position="18"/>
        <end position="70"/>
    </location>
</feature>
<dbReference type="SMART" id="SM00530">
    <property type="entry name" value="HTH_XRE"/>
    <property type="match status" value="1"/>
</dbReference>
<protein>
    <submittedName>
        <fullName evidence="3">Helix-turn-helix domain-containing protein</fullName>
    </submittedName>
</protein>
<dbReference type="PANTHER" id="PTHR46797">
    <property type="entry name" value="HTH-TYPE TRANSCRIPTIONAL REGULATOR"/>
    <property type="match status" value="1"/>
</dbReference>
<dbReference type="InterPro" id="IPR011051">
    <property type="entry name" value="RmlC_Cupin_sf"/>
</dbReference>
<keyword evidence="4" id="KW-1185">Reference proteome</keyword>
<evidence type="ECO:0000256" key="1">
    <source>
        <dbReference type="ARBA" id="ARBA00023125"/>
    </source>
</evidence>
<dbReference type="PANTHER" id="PTHR46797:SF1">
    <property type="entry name" value="METHYLPHOSPHONATE SYNTHASE"/>
    <property type="match status" value="1"/>
</dbReference>
<dbReference type="RefSeq" id="WP_409548643.1">
    <property type="nucleotide sequence ID" value="NZ_JBKBDE010000001.1"/>
</dbReference>
<gene>
    <name evidence="3" type="ORF">ACK4CP_05040</name>
</gene>
<evidence type="ECO:0000313" key="3">
    <source>
        <dbReference type="EMBL" id="MFN6549744.1"/>
    </source>
</evidence>
<reference evidence="3 4" key="1">
    <citation type="submission" date="2024-12" db="EMBL/GenBank/DDBJ databases">
        <title>The coexistence of Mycolicibacterium septicum and Mycolicibacterium nivoides in clinical samples.</title>
        <authorList>
            <person name="Wang C."/>
            <person name="Feng Y."/>
            <person name="Zong Z."/>
        </authorList>
    </citation>
    <scope>NUCLEOTIDE SEQUENCE [LARGE SCALE GENOMIC DNA]</scope>
    <source>
        <strain evidence="3 4">120310</strain>
    </source>
</reference>
<dbReference type="Pfam" id="PF07883">
    <property type="entry name" value="Cupin_2"/>
    <property type="match status" value="1"/>
</dbReference>
<dbReference type="CDD" id="cd00093">
    <property type="entry name" value="HTH_XRE"/>
    <property type="match status" value="1"/>
</dbReference>
<name>A0ABW9LR99_9MYCO</name>
<dbReference type="CDD" id="cd02209">
    <property type="entry name" value="cupin_XRE_C"/>
    <property type="match status" value="1"/>
</dbReference>
<dbReference type="PROSITE" id="PS50943">
    <property type="entry name" value="HTH_CROC1"/>
    <property type="match status" value="1"/>
</dbReference>
<dbReference type="SUPFAM" id="SSF51182">
    <property type="entry name" value="RmlC-like cupins"/>
    <property type="match status" value="1"/>
</dbReference>
<proteinExistence type="predicted"/>
<evidence type="ECO:0000259" key="2">
    <source>
        <dbReference type="PROSITE" id="PS50943"/>
    </source>
</evidence>
<dbReference type="Gene3D" id="2.60.120.10">
    <property type="entry name" value="Jelly Rolls"/>
    <property type="match status" value="1"/>
</dbReference>
<dbReference type="EMBL" id="JBKBDE010000001">
    <property type="protein sequence ID" value="MFN6549744.1"/>
    <property type="molecule type" value="Genomic_DNA"/>
</dbReference>
<dbReference type="InterPro" id="IPR010982">
    <property type="entry name" value="Lambda_DNA-bd_dom_sf"/>
</dbReference>
<comment type="caution">
    <text evidence="3">The sequence shown here is derived from an EMBL/GenBank/DDBJ whole genome shotgun (WGS) entry which is preliminary data.</text>
</comment>
<organism evidence="3 4">
    <name type="scientific">Mycolicibacterium septicum</name>
    <dbReference type="NCBI Taxonomy" id="98668"/>
    <lineage>
        <taxon>Bacteria</taxon>
        <taxon>Bacillati</taxon>
        <taxon>Actinomycetota</taxon>
        <taxon>Actinomycetes</taxon>
        <taxon>Mycobacteriales</taxon>
        <taxon>Mycobacteriaceae</taxon>
        <taxon>Mycolicibacterium</taxon>
    </lineage>
</organism>
<evidence type="ECO:0000313" key="4">
    <source>
        <dbReference type="Proteomes" id="UP001635817"/>
    </source>
</evidence>
<dbReference type="Proteomes" id="UP001635817">
    <property type="component" value="Unassembled WGS sequence"/>
</dbReference>
<sequence>MAVPEHQDDSWIGRRVGEYRRDRNWTLAALAEKVGLSTTQLSRIESGTRQPSVGTLIQIAHSFGVSLSRLVDEQYTAPYHLSRAADRAAGPGTKGLTLLSGDFPGLQAVHLTVPTSAEAPDARHSGEEWVYVLAGTVDIRIGTDTITLAAGDAIHFPSHTTHRVHNPGDTPAEILLVATATTG</sequence>
<dbReference type="Gene3D" id="1.10.260.40">
    <property type="entry name" value="lambda repressor-like DNA-binding domains"/>
    <property type="match status" value="1"/>
</dbReference>
<keyword evidence="1" id="KW-0238">DNA-binding</keyword>